<keyword evidence="2" id="KW-1133">Transmembrane helix</keyword>
<name>A0A372M2M3_9ACTN</name>
<feature type="transmembrane region" description="Helical" evidence="2">
    <location>
        <begin position="31"/>
        <end position="51"/>
    </location>
</feature>
<reference evidence="4 5" key="1">
    <citation type="submission" date="2018-08" db="EMBL/GenBank/DDBJ databases">
        <title>Isolation, diversity and antifungal activity of Actinobacteria from wheat.</title>
        <authorList>
            <person name="Han C."/>
        </authorList>
    </citation>
    <scope>NUCLEOTIDE SEQUENCE [LARGE SCALE GENOMIC DNA]</scope>
    <source>
        <strain evidence="4 5">NEAU-YY421</strain>
    </source>
</reference>
<organism evidence="4 5">
    <name type="scientific">Streptomyces triticagri</name>
    <dbReference type="NCBI Taxonomy" id="2293568"/>
    <lineage>
        <taxon>Bacteria</taxon>
        <taxon>Bacillati</taxon>
        <taxon>Actinomycetota</taxon>
        <taxon>Actinomycetes</taxon>
        <taxon>Kitasatosporales</taxon>
        <taxon>Streptomycetaceae</taxon>
        <taxon>Streptomyces</taxon>
    </lineage>
</organism>
<sequence length="225" mass="22499">MPWVRRRPEGEGQAPPAGGPVGPKRRWRPGLVALGLAGAIACAGGVAWLVAGAGERQPVLTVVRPVAAGDVIEAKDVGVVQLGVDDATQVVPAGERSSVVGRRAVVPLVAGQMVARGHVGDTAQFPPEGRALVVVGVAAESMPAGLAAGQRVAVVPGAGPESRALQEGEKAPDPVLGVVNAVSRPESASGKGAVTVLTDAGAVLRTAQLSDPRIAVLSDSVQEVS</sequence>
<comment type="caution">
    <text evidence="4">The sequence shown here is derived from an EMBL/GenBank/DDBJ whole genome shotgun (WGS) entry which is preliminary data.</text>
</comment>
<dbReference type="EMBL" id="QUAK01000101">
    <property type="protein sequence ID" value="RFU85182.1"/>
    <property type="molecule type" value="Genomic_DNA"/>
</dbReference>
<feature type="region of interest" description="Disordered" evidence="1">
    <location>
        <begin position="1"/>
        <end position="24"/>
    </location>
</feature>
<dbReference type="Proteomes" id="UP000263094">
    <property type="component" value="Unassembled WGS sequence"/>
</dbReference>
<evidence type="ECO:0000256" key="2">
    <source>
        <dbReference type="SAM" id="Phobius"/>
    </source>
</evidence>
<keyword evidence="2" id="KW-0812">Transmembrane</keyword>
<feature type="domain" description="SAF" evidence="3">
    <location>
        <begin position="58"/>
        <end position="114"/>
    </location>
</feature>
<keyword evidence="5" id="KW-1185">Reference proteome</keyword>
<accession>A0A372M2M3</accession>
<dbReference type="CDD" id="cd11614">
    <property type="entry name" value="SAF_CpaB_FlgA_like"/>
    <property type="match status" value="1"/>
</dbReference>
<dbReference type="InterPro" id="IPR013974">
    <property type="entry name" value="SAF"/>
</dbReference>
<evidence type="ECO:0000259" key="3">
    <source>
        <dbReference type="Pfam" id="PF08666"/>
    </source>
</evidence>
<feature type="compositionally biased region" description="Basic and acidic residues" evidence="1">
    <location>
        <begin position="1"/>
        <end position="10"/>
    </location>
</feature>
<keyword evidence="4" id="KW-0282">Flagellum</keyword>
<gene>
    <name evidence="4" type="ORF">DY218_18660</name>
</gene>
<evidence type="ECO:0000313" key="5">
    <source>
        <dbReference type="Proteomes" id="UP000263094"/>
    </source>
</evidence>
<keyword evidence="4" id="KW-0966">Cell projection</keyword>
<proteinExistence type="predicted"/>
<dbReference type="Pfam" id="PF08666">
    <property type="entry name" value="SAF"/>
    <property type="match status" value="1"/>
</dbReference>
<keyword evidence="4" id="KW-0969">Cilium</keyword>
<protein>
    <submittedName>
        <fullName evidence="4">Flagellar biosynthesis protein FlgA</fullName>
    </submittedName>
</protein>
<evidence type="ECO:0000313" key="4">
    <source>
        <dbReference type="EMBL" id="RFU85182.1"/>
    </source>
</evidence>
<evidence type="ECO:0000256" key="1">
    <source>
        <dbReference type="SAM" id="MobiDB-lite"/>
    </source>
</evidence>
<keyword evidence="2" id="KW-0472">Membrane</keyword>
<dbReference type="AlphaFoldDB" id="A0A372M2M3"/>